<proteinExistence type="predicted"/>
<dbReference type="AlphaFoldDB" id="A0A2S6IS10"/>
<dbReference type="Proteomes" id="UP000239002">
    <property type="component" value="Unassembled WGS sequence"/>
</dbReference>
<dbReference type="RefSeq" id="WP_104514554.1">
    <property type="nucleotide sequence ID" value="NZ_MQVW01000027.1"/>
</dbReference>
<dbReference type="EMBL" id="PTJE01000001">
    <property type="protein sequence ID" value="PPK97037.1"/>
    <property type="molecule type" value="Genomic_DNA"/>
</dbReference>
<protein>
    <recommendedName>
        <fullName evidence="3">Outer membrane protein with beta-barrel domain</fullName>
    </recommendedName>
</protein>
<reference evidence="1 2" key="1">
    <citation type="submission" date="2018-02" db="EMBL/GenBank/DDBJ databases">
        <title>Genomic Encyclopedia of Archaeal and Bacterial Type Strains, Phase II (KMG-II): from individual species to whole genera.</title>
        <authorList>
            <person name="Goeker M."/>
        </authorList>
    </citation>
    <scope>NUCLEOTIDE SEQUENCE [LARGE SCALE GENOMIC DNA]</scope>
    <source>
        <strain evidence="1 2">DSM 16809</strain>
    </source>
</reference>
<organism evidence="1 2">
    <name type="scientific">Nonlabens xylanidelens</name>
    <dbReference type="NCBI Taxonomy" id="191564"/>
    <lineage>
        <taxon>Bacteria</taxon>
        <taxon>Pseudomonadati</taxon>
        <taxon>Bacteroidota</taxon>
        <taxon>Flavobacteriia</taxon>
        <taxon>Flavobacteriales</taxon>
        <taxon>Flavobacteriaceae</taxon>
        <taxon>Nonlabens</taxon>
    </lineage>
</organism>
<sequence>MSIKNKFLLILILVLLPLVGVSQSDEKSNLFDISLRSGFSSYEVENLSKSIAVNYGAYILKEIKLSDQNRINLGLGINNFQFDYVNSNQLDVNVQNSFIELPIGFKRYVFDSEKKRAFVTEIGVVNRFKVDEDITSFPEINIDKDFGYNLAYAVSLGYHTTINTKMDFSLGLIYSGDLFDSGYNNSNVIDNQISIYFDFKFFN</sequence>
<name>A0A2S6IS10_9FLAO</name>
<evidence type="ECO:0000313" key="2">
    <source>
        <dbReference type="Proteomes" id="UP000239002"/>
    </source>
</evidence>
<comment type="caution">
    <text evidence="1">The sequence shown here is derived from an EMBL/GenBank/DDBJ whole genome shotgun (WGS) entry which is preliminary data.</text>
</comment>
<dbReference type="OrthoDB" id="921445at2"/>
<accession>A0A2S6IS10</accession>
<evidence type="ECO:0008006" key="3">
    <source>
        <dbReference type="Google" id="ProtNLM"/>
    </source>
</evidence>
<gene>
    <name evidence="1" type="ORF">LY01_00864</name>
</gene>
<keyword evidence="2" id="KW-1185">Reference proteome</keyword>
<evidence type="ECO:0000313" key="1">
    <source>
        <dbReference type="EMBL" id="PPK97037.1"/>
    </source>
</evidence>